<evidence type="ECO:0000313" key="2">
    <source>
        <dbReference type="Proteomes" id="UP000075260"/>
    </source>
</evidence>
<dbReference type="EMBL" id="JEMA01000332">
    <property type="protein sequence ID" value="KYF71504.1"/>
    <property type="molecule type" value="Genomic_DNA"/>
</dbReference>
<evidence type="ECO:0008006" key="3">
    <source>
        <dbReference type="Google" id="ProtNLM"/>
    </source>
</evidence>
<gene>
    <name evidence="1" type="ORF">BE15_36500</name>
</gene>
<proteinExistence type="predicted"/>
<dbReference type="OrthoDB" id="5506919at2"/>
<reference evidence="1 2" key="1">
    <citation type="submission" date="2014-02" db="EMBL/GenBank/DDBJ databases">
        <title>The small core and large imbalanced accessory genome model reveals a collaborative survival strategy of Sorangium cellulosum strains in nature.</title>
        <authorList>
            <person name="Han K."/>
            <person name="Peng R."/>
            <person name="Blom J."/>
            <person name="Li Y.-Z."/>
        </authorList>
    </citation>
    <scope>NUCLEOTIDE SEQUENCE [LARGE SCALE GENOMIC DNA]</scope>
    <source>
        <strain evidence="1 2">So0008-312</strain>
    </source>
</reference>
<name>A0A150QU55_SORCE</name>
<protein>
    <recommendedName>
        <fullName evidence="3">Outer membrane protein beta-barrel domain-containing protein</fullName>
    </recommendedName>
</protein>
<organism evidence="1 2">
    <name type="scientific">Sorangium cellulosum</name>
    <name type="common">Polyangium cellulosum</name>
    <dbReference type="NCBI Taxonomy" id="56"/>
    <lineage>
        <taxon>Bacteria</taxon>
        <taxon>Pseudomonadati</taxon>
        <taxon>Myxococcota</taxon>
        <taxon>Polyangia</taxon>
        <taxon>Polyangiales</taxon>
        <taxon>Polyangiaceae</taxon>
        <taxon>Sorangium</taxon>
    </lineage>
</organism>
<dbReference type="AlphaFoldDB" id="A0A150QU55"/>
<accession>A0A150QU55</accession>
<sequence length="149" mass="15762">METGMTLSFGVRRSDWSIAVEGRGLVSLTQEVAGILMGTTGFTAATLACYRGGPLFGCGLATLGAVRFSARDPWTMTARSDSVFGLGARLGTELALSRRWSVKGYAEATWMVNEAAFTRVTHDSATPAPLRWTSSPLGAAFGLGVTTNY</sequence>
<dbReference type="Proteomes" id="UP000075260">
    <property type="component" value="Unassembled WGS sequence"/>
</dbReference>
<comment type="caution">
    <text evidence="1">The sequence shown here is derived from an EMBL/GenBank/DDBJ whole genome shotgun (WGS) entry which is preliminary data.</text>
</comment>
<evidence type="ECO:0000313" key="1">
    <source>
        <dbReference type="EMBL" id="KYF71504.1"/>
    </source>
</evidence>